<keyword evidence="8" id="KW-1015">Disulfide bond</keyword>
<dbReference type="FunFam" id="2.40.70.10:FF:000008">
    <property type="entry name" value="Cathepsin D"/>
    <property type="match status" value="1"/>
</dbReference>
<dbReference type="PROSITE" id="PS51767">
    <property type="entry name" value="PEPTIDASE_A1"/>
    <property type="match status" value="1"/>
</dbReference>
<dbReference type="WBParaSite" id="ASIM_0001651401-mRNA-1">
    <property type="protein sequence ID" value="ASIM_0001651401-mRNA-1"/>
    <property type="gene ID" value="ASIM_0001651401"/>
</dbReference>
<reference evidence="15" key="1">
    <citation type="submission" date="2017-02" db="UniProtKB">
        <authorList>
            <consortium name="WormBaseParasite"/>
        </authorList>
    </citation>
    <scope>IDENTIFICATION</scope>
</reference>
<dbReference type="Pfam" id="PF00026">
    <property type="entry name" value="Asp"/>
    <property type="match status" value="1"/>
</dbReference>
<dbReference type="FunFam" id="2.40.70.10:FF:000058">
    <property type="entry name" value="ASpartyl Protease"/>
    <property type="match status" value="1"/>
</dbReference>
<comment type="similarity">
    <text evidence="2 11">Belongs to the peptidase A1 family.</text>
</comment>
<organism evidence="15">
    <name type="scientific">Anisakis simplex</name>
    <name type="common">Herring worm</name>
    <dbReference type="NCBI Taxonomy" id="6269"/>
    <lineage>
        <taxon>Eukaryota</taxon>
        <taxon>Metazoa</taxon>
        <taxon>Ecdysozoa</taxon>
        <taxon>Nematoda</taxon>
        <taxon>Chromadorea</taxon>
        <taxon>Rhabditida</taxon>
        <taxon>Spirurina</taxon>
        <taxon>Ascaridomorpha</taxon>
        <taxon>Ascaridoidea</taxon>
        <taxon>Anisakidae</taxon>
        <taxon>Anisakis</taxon>
        <taxon>Anisakis simplex complex</taxon>
    </lineage>
</organism>
<comment type="subcellular location">
    <subcellularLocation>
        <location evidence="1">Secreted</location>
    </subcellularLocation>
</comment>
<evidence type="ECO:0000259" key="12">
    <source>
        <dbReference type="PROSITE" id="PS51767"/>
    </source>
</evidence>
<evidence type="ECO:0000256" key="8">
    <source>
        <dbReference type="ARBA" id="ARBA00023157"/>
    </source>
</evidence>
<feature type="active site" evidence="10">
    <location>
        <position position="305"/>
    </location>
</feature>
<keyword evidence="3" id="KW-0964">Secreted</keyword>
<dbReference type="PANTHER" id="PTHR47966:SF44">
    <property type="entry name" value="PEPTIDASE A1 DOMAIN-CONTAINING PROTEIN"/>
    <property type="match status" value="1"/>
</dbReference>
<dbReference type="PROSITE" id="PS00141">
    <property type="entry name" value="ASP_PROTEASE"/>
    <property type="match status" value="2"/>
</dbReference>
<evidence type="ECO:0000256" key="6">
    <source>
        <dbReference type="ARBA" id="ARBA00022750"/>
    </source>
</evidence>
<dbReference type="InterPro" id="IPR034164">
    <property type="entry name" value="Pepsin-like_dom"/>
</dbReference>
<dbReference type="GO" id="GO:0004190">
    <property type="term" value="F:aspartic-type endopeptidase activity"/>
    <property type="evidence" value="ECO:0007669"/>
    <property type="project" value="UniProtKB-KW"/>
</dbReference>
<evidence type="ECO:0000256" key="3">
    <source>
        <dbReference type="ARBA" id="ARBA00022525"/>
    </source>
</evidence>
<dbReference type="InterPro" id="IPR021109">
    <property type="entry name" value="Peptidase_aspartic_dom_sf"/>
</dbReference>
<dbReference type="GO" id="GO:0006508">
    <property type="term" value="P:proteolysis"/>
    <property type="evidence" value="ECO:0007669"/>
    <property type="project" value="UniProtKB-KW"/>
</dbReference>
<name>A0A0M3K6C3_ANISI</name>
<dbReference type="GO" id="GO:0005576">
    <property type="term" value="C:extracellular region"/>
    <property type="evidence" value="ECO:0007669"/>
    <property type="project" value="UniProtKB-SubCell"/>
</dbReference>
<dbReference type="InterPro" id="IPR033121">
    <property type="entry name" value="PEPTIDASE_A1"/>
</dbReference>
<proteinExistence type="inferred from homology"/>
<dbReference type="PRINTS" id="PR00792">
    <property type="entry name" value="PEPSIN"/>
</dbReference>
<dbReference type="OrthoDB" id="5839471at2759"/>
<protein>
    <submittedName>
        <fullName evidence="15">Peptidase A1 domain-containing protein</fullName>
    </submittedName>
</protein>
<keyword evidence="7 11" id="KW-0378">Hydrolase</keyword>
<evidence type="ECO:0000256" key="1">
    <source>
        <dbReference type="ARBA" id="ARBA00004613"/>
    </source>
</evidence>
<dbReference type="Gene3D" id="2.40.70.10">
    <property type="entry name" value="Acid Proteases"/>
    <property type="match status" value="2"/>
</dbReference>
<evidence type="ECO:0000256" key="11">
    <source>
        <dbReference type="RuleBase" id="RU000454"/>
    </source>
</evidence>
<dbReference type="EMBL" id="UYRR01032665">
    <property type="protein sequence ID" value="VDK56420.1"/>
    <property type="molecule type" value="Genomic_DNA"/>
</dbReference>
<dbReference type="InterPro" id="IPR001969">
    <property type="entry name" value="Aspartic_peptidase_AS"/>
</dbReference>
<keyword evidence="14" id="KW-1185">Reference proteome</keyword>
<keyword evidence="5" id="KW-0732">Signal</keyword>
<evidence type="ECO:0000313" key="13">
    <source>
        <dbReference type="EMBL" id="VDK56420.1"/>
    </source>
</evidence>
<gene>
    <name evidence="13" type="ORF">ASIM_LOCUS15921</name>
</gene>
<dbReference type="GO" id="GO:0005764">
    <property type="term" value="C:lysosome"/>
    <property type="evidence" value="ECO:0007669"/>
    <property type="project" value="TreeGrafter"/>
</dbReference>
<keyword evidence="9" id="KW-0325">Glycoprotein</keyword>
<feature type="domain" description="Peptidase A1" evidence="12">
    <location>
        <begin position="78"/>
        <end position="412"/>
    </location>
</feature>
<evidence type="ECO:0000313" key="14">
    <source>
        <dbReference type="Proteomes" id="UP000267096"/>
    </source>
</evidence>
<evidence type="ECO:0000313" key="15">
    <source>
        <dbReference type="WBParaSite" id="ASIM_0001651401-mRNA-1"/>
    </source>
</evidence>
<dbReference type="CDD" id="cd05471">
    <property type="entry name" value="pepsin_like"/>
    <property type="match status" value="1"/>
</dbReference>
<dbReference type="InterPro" id="IPR001461">
    <property type="entry name" value="Aspartic_peptidase_A1"/>
</dbReference>
<keyword evidence="4 11" id="KW-0645">Protease</keyword>
<evidence type="ECO:0000256" key="4">
    <source>
        <dbReference type="ARBA" id="ARBA00022670"/>
    </source>
</evidence>
<evidence type="ECO:0000256" key="10">
    <source>
        <dbReference type="PIRSR" id="PIRSR601461-1"/>
    </source>
</evidence>
<dbReference type="PANTHER" id="PTHR47966">
    <property type="entry name" value="BETA-SITE APP-CLEAVING ENZYME, ISOFORM A-RELATED"/>
    <property type="match status" value="1"/>
</dbReference>
<sequence>MFRSRLSFLVLVAFGFVFWYTDAAVYKMPLRKHTSQRIQMIREGKWAAEYRRQQEMKKSIGRQSQRHPEVYVYNDFEYSGAITIGTPEQQFNVALDTGSAILWVLHAHCERVWCPFWTSREICGPKQRFQSSASVTYKPMRRLWKTQYGIGYALGFLGEDIVRIGGKGGPQIWIPNTVFGQAMKISDAFKDLEIDGILGLGFQSTAAGEFLPPLANAWNQSFLDQPVFTVWLQRMSNKSTIRIALNLKDNFLGGICTWGGVDTNNCNSDVVYEPLSSATHWQFTMKSISLGTYRSDAPSYEVLSDTGSSFIVGPSMLINSIVNELGARYDAENDVFFSNCSGLTENIKIEIGDHIYEIEPINYFYQITENICVLTLSSMDGTGLGPQVVLGTPFLRQYCHVYDFGNMQIGFAKPKIHQY</sequence>
<dbReference type="SUPFAM" id="SSF50630">
    <property type="entry name" value="Acid proteases"/>
    <property type="match status" value="1"/>
</dbReference>
<evidence type="ECO:0000256" key="5">
    <source>
        <dbReference type="ARBA" id="ARBA00022729"/>
    </source>
</evidence>
<evidence type="ECO:0000256" key="9">
    <source>
        <dbReference type="ARBA" id="ARBA00023180"/>
    </source>
</evidence>
<dbReference type="AlphaFoldDB" id="A0A0M3K6C3"/>
<dbReference type="Proteomes" id="UP000267096">
    <property type="component" value="Unassembled WGS sequence"/>
</dbReference>
<evidence type="ECO:0000256" key="2">
    <source>
        <dbReference type="ARBA" id="ARBA00007447"/>
    </source>
</evidence>
<evidence type="ECO:0000256" key="7">
    <source>
        <dbReference type="ARBA" id="ARBA00022801"/>
    </source>
</evidence>
<feature type="active site" evidence="10">
    <location>
        <position position="96"/>
    </location>
</feature>
<accession>A0A0M3K6C3</accession>
<reference evidence="13 14" key="2">
    <citation type="submission" date="2018-11" db="EMBL/GenBank/DDBJ databases">
        <authorList>
            <consortium name="Pathogen Informatics"/>
        </authorList>
    </citation>
    <scope>NUCLEOTIDE SEQUENCE [LARGE SCALE GENOMIC DNA]</scope>
</reference>
<keyword evidence="6 11" id="KW-0064">Aspartyl protease</keyword>